<evidence type="ECO:0000313" key="11">
    <source>
        <dbReference type="EMBL" id="CAF1098377.1"/>
    </source>
</evidence>
<keyword evidence="8" id="KW-0966">Cell projection</keyword>
<evidence type="ECO:0000256" key="4">
    <source>
        <dbReference type="ARBA" id="ARBA00022846"/>
    </source>
</evidence>
<dbReference type="EMBL" id="CAJNOR010001210">
    <property type="protein sequence ID" value="CAF1098377.1"/>
    <property type="molecule type" value="Genomic_DNA"/>
</dbReference>
<accession>A0A814P0L3</accession>
<evidence type="ECO:0000256" key="2">
    <source>
        <dbReference type="ARBA" id="ARBA00006875"/>
    </source>
</evidence>
<keyword evidence="3" id="KW-0963">Cytoplasm</keyword>
<dbReference type="Proteomes" id="UP000663852">
    <property type="component" value="Unassembled WGS sequence"/>
</dbReference>
<evidence type="ECO:0008006" key="14">
    <source>
        <dbReference type="Google" id="ProtNLM"/>
    </source>
</evidence>
<evidence type="ECO:0000256" key="6">
    <source>
        <dbReference type="ARBA" id="ARBA00023069"/>
    </source>
</evidence>
<evidence type="ECO:0000256" key="3">
    <source>
        <dbReference type="ARBA" id="ARBA00022490"/>
    </source>
</evidence>
<evidence type="ECO:0000256" key="7">
    <source>
        <dbReference type="ARBA" id="ARBA00023212"/>
    </source>
</evidence>
<feature type="compositionally biased region" description="Basic and acidic residues" evidence="10">
    <location>
        <begin position="325"/>
        <end position="342"/>
    </location>
</feature>
<comment type="similarity">
    <text evidence="2">Belongs to the RIB43A family.</text>
</comment>
<dbReference type="PANTHER" id="PTHR14517">
    <property type="entry name" value="RIB43A-RELATED"/>
    <property type="match status" value="1"/>
</dbReference>
<keyword evidence="5" id="KW-0175">Coiled coil</keyword>
<comment type="caution">
    <text evidence="11">The sequence shown here is derived from an EMBL/GenBank/DDBJ whole genome shotgun (WGS) entry which is preliminary data.</text>
</comment>
<comment type="subcellular location">
    <subcellularLocation>
        <location evidence="1">Cytoplasm</location>
        <location evidence="1">Cytoskeleton</location>
        <location evidence="1">Flagellum axoneme</location>
    </subcellularLocation>
</comment>
<dbReference type="EMBL" id="CAJNOJ010000219">
    <property type="protein sequence ID" value="CAF1303992.1"/>
    <property type="molecule type" value="Genomic_DNA"/>
</dbReference>
<feature type="region of interest" description="Disordered" evidence="10">
    <location>
        <begin position="325"/>
        <end position="347"/>
    </location>
</feature>
<evidence type="ECO:0000313" key="13">
    <source>
        <dbReference type="Proteomes" id="UP000663828"/>
    </source>
</evidence>
<gene>
    <name evidence="12" type="ORF">EDS130_LOCUS30769</name>
    <name evidence="11" type="ORF">XAT740_LOCUS18217</name>
</gene>
<evidence type="ECO:0000256" key="9">
    <source>
        <dbReference type="ARBA" id="ARBA00046435"/>
    </source>
</evidence>
<dbReference type="Pfam" id="PF05914">
    <property type="entry name" value="RIB43A"/>
    <property type="match status" value="1"/>
</dbReference>
<reference evidence="11" key="1">
    <citation type="submission" date="2021-02" db="EMBL/GenBank/DDBJ databases">
        <authorList>
            <person name="Nowell W R."/>
        </authorList>
    </citation>
    <scope>NUCLEOTIDE SEQUENCE</scope>
</reference>
<evidence type="ECO:0000256" key="1">
    <source>
        <dbReference type="ARBA" id="ARBA00004611"/>
    </source>
</evidence>
<organism evidence="11 13">
    <name type="scientific">Adineta ricciae</name>
    <name type="common">Rotifer</name>
    <dbReference type="NCBI Taxonomy" id="249248"/>
    <lineage>
        <taxon>Eukaryota</taxon>
        <taxon>Metazoa</taxon>
        <taxon>Spiralia</taxon>
        <taxon>Gnathifera</taxon>
        <taxon>Rotifera</taxon>
        <taxon>Eurotatoria</taxon>
        <taxon>Bdelloidea</taxon>
        <taxon>Adinetida</taxon>
        <taxon>Adinetidae</taxon>
        <taxon>Adineta</taxon>
    </lineage>
</organism>
<name>A0A814P0L3_ADIRI</name>
<keyword evidence="7" id="KW-0206">Cytoskeleton</keyword>
<keyword evidence="4" id="KW-0282">Flagellum</keyword>
<protein>
    <recommendedName>
        <fullName evidence="14">RIB43A-like with coiled-coils protein 2</fullName>
    </recommendedName>
</protein>
<evidence type="ECO:0000256" key="10">
    <source>
        <dbReference type="SAM" id="MobiDB-lite"/>
    </source>
</evidence>
<keyword evidence="13" id="KW-1185">Reference proteome</keyword>
<dbReference type="OrthoDB" id="429119at2759"/>
<evidence type="ECO:0000256" key="8">
    <source>
        <dbReference type="ARBA" id="ARBA00023273"/>
    </source>
</evidence>
<keyword evidence="6" id="KW-0969">Cilium</keyword>
<dbReference type="PANTHER" id="PTHR14517:SF6">
    <property type="entry name" value="RE41410P"/>
    <property type="match status" value="1"/>
</dbReference>
<sequence>MFLQNLPIDIREQAAVERRRRQEKERLSRIFNVKYRTIGVDRVALDEQIHERERLKLFERQRNDAFDCEMIRNDFKLISLEQDELSQQRQYAQELNDYRRMHQRPEDAREWDLNDPNQWKYSTPTRVKDDDARLGPSSAQIFTGEDLQQSARKKAQQEQLKNDFDVQIMAKIRKVERERLANHLYDCKQIELSERGNMFEQIENECHRAMQLATRNYNEILANETKIRHNEQKCQQTEEQLAELGTTVFSDMLTENIKDVLDARGRIIVDRWKGMTKDQLDDIRHQQLTQIAERRKLDHTQKNFDEIWGKYANAIAKQEIITEQKVKDDHRQSRRHLDDENQHLSTKQRAYQDYLNTNLYRSVPTAAFYTQFNTSSR</sequence>
<evidence type="ECO:0000313" key="12">
    <source>
        <dbReference type="EMBL" id="CAF1303992.1"/>
    </source>
</evidence>
<comment type="subunit">
    <text evidence="9">Microtubule inner protein component of sperm flagellar doublet microtubules.</text>
</comment>
<proteinExistence type="inferred from homology"/>
<dbReference type="AlphaFoldDB" id="A0A814P0L3"/>
<evidence type="ECO:0000256" key="5">
    <source>
        <dbReference type="ARBA" id="ARBA00023054"/>
    </source>
</evidence>
<dbReference type="InterPro" id="IPR008805">
    <property type="entry name" value="RIB43A"/>
</dbReference>
<dbReference type="Proteomes" id="UP000663828">
    <property type="component" value="Unassembled WGS sequence"/>
</dbReference>